<dbReference type="Gene3D" id="3.40.50.1010">
    <property type="entry name" value="5'-nuclease"/>
    <property type="match status" value="1"/>
</dbReference>
<evidence type="ECO:0000259" key="1">
    <source>
        <dbReference type="Pfam" id="PF01850"/>
    </source>
</evidence>
<dbReference type="InterPro" id="IPR029060">
    <property type="entry name" value="PIN-like_dom_sf"/>
</dbReference>
<reference evidence="2 3" key="1">
    <citation type="submission" date="2015-09" db="EMBL/GenBank/DDBJ databases">
        <title>Identification and resolution of microdiversity through metagenomic sequencing of parallel consortia.</title>
        <authorList>
            <person name="Nelson W.C."/>
            <person name="Romine M.F."/>
            <person name="Lindemann S.R."/>
        </authorList>
    </citation>
    <scope>NUCLEOTIDE SEQUENCE [LARGE SCALE GENOMIC DNA]</scope>
    <source>
        <strain evidence="2">Ana</strain>
    </source>
</reference>
<dbReference type="EMBL" id="LJZR01000029">
    <property type="protein sequence ID" value="KPQ33617.1"/>
    <property type="molecule type" value="Genomic_DNA"/>
</dbReference>
<name>A0A0P8DBZ3_9CYAN</name>
<dbReference type="InterPro" id="IPR002716">
    <property type="entry name" value="PIN_dom"/>
</dbReference>
<dbReference type="STRING" id="1666911.HLUCCA11_17935"/>
<sequence>MIILDTNVLSEMMRPVPNLQVVRWLEREPLVSLATTSISIAEICYGILRLPDGRRKVGLQDRFEEFGQGFMPEPTPTPYSMLPTLKKKDEAEAAVEMAELVLAFVVQLLPNDVSTLE</sequence>
<accession>A0A0P8DBZ3</accession>
<evidence type="ECO:0000313" key="2">
    <source>
        <dbReference type="EMBL" id="KPQ33617.1"/>
    </source>
</evidence>
<gene>
    <name evidence="2" type="ORF">HLUCCA11_17935</name>
</gene>
<proteinExistence type="predicted"/>
<dbReference type="Proteomes" id="UP000050465">
    <property type="component" value="Unassembled WGS sequence"/>
</dbReference>
<evidence type="ECO:0000313" key="3">
    <source>
        <dbReference type="Proteomes" id="UP000050465"/>
    </source>
</evidence>
<feature type="domain" description="PIN" evidence="1">
    <location>
        <begin position="2"/>
        <end position="56"/>
    </location>
</feature>
<protein>
    <submittedName>
        <fullName evidence="2">Toxin-antitoxin system VapC family toxin component</fullName>
    </submittedName>
</protein>
<comment type="caution">
    <text evidence="2">The sequence shown here is derived from an EMBL/GenBank/DDBJ whole genome shotgun (WGS) entry which is preliminary data.</text>
</comment>
<organism evidence="2 3">
    <name type="scientific">Phormidesmis priestleyi Ana</name>
    <dbReference type="NCBI Taxonomy" id="1666911"/>
    <lineage>
        <taxon>Bacteria</taxon>
        <taxon>Bacillati</taxon>
        <taxon>Cyanobacteriota</taxon>
        <taxon>Cyanophyceae</taxon>
        <taxon>Leptolyngbyales</taxon>
        <taxon>Leptolyngbyaceae</taxon>
        <taxon>Phormidesmis</taxon>
    </lineage>
</organism>
<dbReference type="SUPFAM" id="SSF88723">
    <property type="entry name" value="PIN domain-like"/>
    <property type="match status" value="1"/>
</dbReference>
<dbReference type="AlphaFoldDB" id="A0A0P8DBZ3"/>
<dbReference type="Pfam" id="PF01850">
    <property type="entry name" value="PIN"/>
    <property type="match status" value="1"/>
</dbReference>